<comment type="caution">
    <text evidence="1">The sequence shown here is derived from an EMBL/GenBank/DDBJ whole genome shotgun (WGS) entry which is preliminary data.</text>
</comment>
<protein>
    <submittedName>
        <fullName evidence="1">Uncharacterized protein</fullName>
    </submittedName>
</protein>
<dbReference type="RefSeq" id="WP_344636665.1">
    <property type="nucleotide sequence ID" value="NZ_BAAATR010000010.1"/>
</dbReference>
<evidence type="ECO:0000313" key="2">
    <source>
        <dbReference type="Proteomes" id="UP001500305"/>
    </source>
</evidence>
<organism evidence="1 2">
    <name type="scientific">Kitasatospora cystarginea</name>
    <dbReference type="NCBI Taxonomy" id="58350"/>
    <lineage>
        <taxon>Bacteria</taxon>
        <taxon>Bacillati</taxon>
        <taxon>Actinomycetota</taxon>
        <taxon>Actinomycetes</taxon>
        <taxon>Kitasatosporales</taxon>
        <taxon>Streptomycetaceae</taxon>
        <taxon>Kitasatospora</taxon>
    </lineage>
</organism>
<name>A0ABP5QY55_9ACTN</name>
<sequence>MSRVLAESDDPPFPDNEDETQLAFDILVARSGSGRHANDYAHRVEEAARDAHAYVQSRVPPEWAIEQEA</sequence>
<evidence type="ECO:0000313" key="1">
    <source>
        <dbReference type="EMBL" id="GAA2244569.1"/>
    </source>
</evidence>
<accession>A0ABP5QY55</accession>
<gene>
    <name evidence="1" type="ORF">GCM10010430_27980</name>
</gene>
<proteinExistence type="predicted"/>
<dbReference type="EMBL" id="BAAATR010000010">
    <property type="protein sequence ID" value="GAA2244569.1"/>
    <property type="molecule type" value="Genomic_DNA"/>
</dbReference>
<dbReference type="Proteomes" id="UP001500305">
    <property type="component" value="Unassembled WGS sequence"/>
</dbReference>
<keyword evidence="2" id="KW-1185">Reference proteome</keyword>
<reference evidence="2" key="1">
    <citation type="journal article" date="2019" name="Int. J. Syst. Evol. Microbiol.">
        <title>The Global Catalogue of Microorganisms (GCM) 10K type strain sequencing project: providing services to taxonomists for standard genome sequencing and annotation.</title>
        <authorList>
            <consortium name="The Broad Institute Genomics Platform"/>
            <consortium name="The Broad Institute Genome Sequencing Center for Infectious Disease"/>
            <person name="Wu L."/>
            <person name="Ma J."/>
        </authorList>
    </citation>
    <scope>NUCLEOTIDE SEQUENCE [LARGE SCALE GENOMIC DNA]</scope>
    <source>
        <strain evidence="2">JCM 7356</strain>
    </source>
</reference>